<evidence type="ECO:0000313" key="3">
    <source>
        <dbReference type="Proteomes" id="UP000624244"/>
    </source>
</evidence>
<feature type="signal peptide" evidence="1">
    <location>
        <begin position="1"/>
        <end position="19"/>
    </location>
</feature>
<proteinExistence type="predicted"/>
<feature type="chain" id="PRO_5034673034" evidence="1">
    <location>
        <begin position="20"/>
        <end position="150"/>
    </location>
</feature>
<dbReference type="AlphaFoldDB" id="A0A8H5Z9P8"/>
<sequence length="150" mass="16236">MHFATALSVLATIATMTSAVKVRYHDDGRCWHSIVESDTPGNGRCYNNEYDNSHSVSVVACDSAQGSRGCGCFFYKFSDCRGTRATVEGSNSDCASNWTVKVSPSEIPADGSPIASHVRSISDLVSTFMTALLRHVFNFGGLSEEVRQKV</sequence>
<comment type="caution">
    <text evidence="2">The sequence shown here is derived from an EMBL/GenBank/DDBJ whole genome shotgun (WGS) entry which is preliminary data.</text>
</comment>
<dbReference type="EMBL" id="WNKQ01000016">
    <property type="protein sequence ID" value="KAF5846293.1"/>
    <property type="molecule type" value="Genomic_DNA"/>
</dbReference>
<name>A0A8H5Z9P8_COCSA</name>
<keyword evidence="1" id="KW-0732">Signal</keyword>
<evidence type="ECO:0000313" key="2">
    <source>
        <dbReference type="EMBL" id="KAF5846293.1"/>
    </source>
</evidence>
<organism evidence="2 3">
    <name type="scientific">Cochliobolus sativus</name>
    <name type="common">Common root rot and spot blotch fungus</name>
    <name type="synonym">Bipolaris sorokiniana</name>
    <dbReference type="NCBI Taxonomy" id="45130"/>
    <lineage>
        <taxon>Eukaryota</taxon>
        <taxon>Fungi</taxon>
        <taxon>Dikarya</taxon>
        <taxon>Ascomycota</taxon>
        <taxon>Pezizomycotina</taxon>
        <taxon>Dothideomycetes</taxon>
        <taxon>Pleosporomycetidae</taxon>
        <taxon>Pleosporales</taxon>
        <taxon>Pleosporineae</taxon>
        <taxon>Pleosporaceae</taxon>
        <taxon>Bipolaris</taxon>
    </lineage>
</organism>
<reference evidence="2" key="1">
    <citation type="submission" date="2019-11" db="EMBL/GenBank/DDBJ databases">
        <title>Bipolaris sorokiniana Genome sequencing.</title>
        <authorList>
            <person name="Wang H."/>
        </authorList>
    </citation>
    <scope>NUCLEOTIDE SEQUENCE</scope>
</reference>
<dbReference type="Proteomes" id="UP000624244">
    <property type="component" value="Unassembled WGS sequence"/>
</dbReference>
<evidence type="ECO:0000256" key="1">
    <source>
        <dbReference type="SAM" id="SignalP"/>
    </source>
</evidence>
<protein>
    <submittedName>
        <fullName evidence="2">Uncharacterized protein</fullName>
    </submittedName>
</protein>
<gene>
    <name evidence="2" type="ORF">GGP41_003672</name>
</gene>
<accession>A0A8H5Z9P8</accession>